<keyword evidence="1" id="KW-0472">Membrane</keyword>
<dbReference type="Proteomes" id="UP001610818">
    <property type="component" value="Unassembled WGS sequence"/>
</dbReference>
<keyword evidence="1" id="KW-0812">Transmembrane</keyword>
<evidence type="ECO:0000313" key="2">
    <source>
        <dbReference type="EMBL" id="MFH8544744.1"/>
    </source>
</evidence>
<evidence type="ECO:0000256" key="1">
    <source>
        <dbReference type="SAM" id="Phobius"/>
    </source>
</evidence>
<reference evidence="2 3" key="1">
    <citation type="submission" date="2024-10" db="EMBL/GenBank/DDBJ databases">
        <title>The Natural Products Discovery Center: Release of the First 8490 Sequenced Strains for Exploring Actinobacteria Biosynthetic Diversity.</title>
        <authorList>
            <person name="Kalkreuter E."/>
            <person name="Kautsar S.A."/>
            <person name="Yang D."/>
            <person name="Bader C.D."/>
            <person name="Teijaro C.N."/>
            <person name="Fluegel L."/>
            <person name="Davis C.M."/>
            <person name="Simpson J.R."/>
            <person name="Lauterbach L."/>
            <person name="Steele A.D."/>
            <person name="Gui C."/>
            <person name="Meng S."/>
            <person name="Li G."/>
            <person name="Viehrig K."/>
            <person name="Ye F."/>
            <person name="Su P."/>
            <person name="Kiefer A.F."/>
            <person name="Nichols A."/>
            <person name="Cepeda A.J."/>
            <person name="Yan W."/>
            <person name="Fan B."/>
            <person name="Jiang Y."/>
            <person name="Adhikari A."/>
            <person name="Zheng C.-J."/>
            <person name="Schuster L."/>
            <person name="Cowan T.M."/>
            <person name="Smanski M.J."/>
            <person name="Chevrette M.G."/>
            <person name="De Carvalho L.P.S."/>
            <person name="Shen B."/>
        </authorList>
    </citation>
    <scope>NUCLEOTIDE SEQUENCE [LARGE SCALE GENOMIC DNA]</scope>
    <source>
        <strain evidence="2 3">NPDC017990</strain>
    </source>
</reference>
<keyword evidence="3" id="KW-1185">Reference proteome</keyword>
<organism evidence="2 3">
    <name type="scientific">Streptomyces longisporoflavus</name>
    <dbReference type="NCBI Taxonomy" id="28044"/>
    <lineage>
        <taxon>Bacteria</taxon>
        <taxon>Bacillati</taxon>
        <taxon>Actinomycetota</taxon>
        <taxon>Actinomycetes</taxon>
        <taxon>Kitasatosporales</taxon>
        <taxon>Streptomycetaceae</taxon>
        <taxon>Streptomyces</taxon>
    </lineage>
</organism>
<name>A0ABW7QJP9_9ACTN</name>
<accession>A0ABW7QJP9</accession>
<protein>
    <recommendedName>
        <fullName evidence="4">Integral membrane protein</fullName>
    </recommendedName>
</protein>
<feature type="transmembrane region" description="Helical" evidence="1">
    <location>
        <begin position="38"/>
        <end position="56"/>
    </location>
</feature>
<keyword evidence="1" id="KW-1133">Transmembrane helix</keyword>
<proteinExistence type="predicted"/>
<evidence type="ECO:0000313" key="3">
    <source>
        <dbReference type="Proteomes" id="UP001610818"/>
    </source>
</evidence>
<sequence length="66" mass="7029">MLWVGIVLAVQGIGSFLTERLWDTKFGVTALLGDDAPSWVSLAIGVVGLIILAFSVSSRSRKSVHS</sequence>
<dbReference type="EMBL" id="JBIRGQ010000001">
    <property type="protein sequence ID" value="MFH8544744.1"/>
    <property type="molecule type" value="Genomic_DNA"/>
</dbReference>
<gene>
    <name evidence="2" type="ORF">ACH4F9_06995</name>
</gene>
<evidence type="ECO:0008006" key="4">
    <source>
        <dbReference type="Google" id="ProtNLM"/>
    </source>
</evidence>
<dbReference type="RefSeq" id="WP_397708832.1">
    <property type="nucleotide sequence ID" value="NZ_JBIRGN010000001.1"/>
</dbReference>
<comment type="caution">
    <text evidence="2">The sequence shown here is derived from an EMBL/GenBank/DDBJ whole genome shotgun (WGS) entry which is preliminary data.</text>
</comment>